<dbReference type="Gene3D" id="1.10.10.60">
    <property type="entry name" value="Homeodomain-like"/>
    <property type="match status" value="1"/>
</dbReference>
<evidence type="ECO:0000313" key="8">
    <source>
        <dbReference type="Proteomes" id="UP000249396"/>
    </source>
</evidence>
<organism evidence="7 8">
    <name type="scientific">Candidatus Methylumidiphilus alinenensis</name>
    <dbReference type="NCBI Taxonomy" id="2202197"/>
    <lineage>
        <taxon>Bacteria</taxon>
        <taxon>Pseudomonadati</taxon>
        <taxon>Pseudomonadota</taxon>
        <taxon>Gammaproteobacteria</taxon>
        <taxon>Methylococcales</taxon>
        <taxon>Candidatus Methylumidiphilus</taxon>
    </lineage>
</organism>
<dbReference type="Gene3D" id="3.40.50.300">
    <property type="entry name" value="P-loop containing nucleotide triphosphate hydrolases"/>
    <property type="match status" value="1"/>
</dbReference>
<name>A0A2W4QPS7_9GAMM</name>
<evidence type="ECO:0000256" key="5">
    <source>
        <dbReference type="ARBA" id="ARBA00023163"/>
    </source>
</evidence>
<reference evidence="7 8" key="1">
    <citation type="journal article" date="2018" name="Aquat. Microb. Ecol.">
        <title>Gammaproteobacterial methanotrophs dominate.</title>
        <authorList>
            <person name="Rissanen A.J."/>
            <person name="Saarenheimo J."/>
            <person name="Tiirola M."/>
            <person name="Peura S."/>
            <person name="Aalto S.L."/>
            <person name="Karvinen A."/>
            <person name="Nykanen H."/>
        </authorList>
    </citation>
    <scope>NUCLEOTIDE SEQUENCE [LARGE SCALE GENOMIC DNA]</scope>
    <source>
        <strain evidence="7">AMbin10</strain>
    </source>
</reference>
<dbReference type="PROSITE" id="PS00676">
    <property type="entry name" value="SIGMA54_INTERACT_2"/>
    <property type="match status" value="1"/>
</dbReference>
<dbReference type="Pfam" id="PF00158">
    <property type="entry name" value="Sigma54_activat"/>
    <property type="match status" value="1"/>
</dbReference>
<dbReference type="SUPFAM" id="SSF46689">
    <property type="entry name" value="Homeodomain-like"/>
    <property type="match status" value="1"/>
</dbReference>
<dbReference type="InterPro" id="IPR009057">
    <property type="entry name" value="Homeodomain-like_sf"/>
</dbReference>
<keyword evidence="5" id="KW-0804">Transcription</keyword>
<dbReference type="InterPro" id="IPR025662">
    <property type="entry name" value="Sigma_54_int_dom_ATP-bd_1"/>
</dbReference>
<dbReference type="InterPro" id="IPR027417">
    <property type="entry name" value="P-loop_NTPase"/>
</dbReference>
<dbReference type="AlphaFoldDB" id="A0A2W4QPS7"/>
<feature type="domain" description="Sigma-54 factor interaction" evidence="6">
    <location>
        <begin position="21"/>
        <end position="250"/>
    </location>
</feature>
<dbReference type="PANTHER" id="PTHR32071">
    <property type="entry name" value="TRANSCRIPTIONAL REGULATORY PROTEIN"/>
    <property type="match status" value="1"/>
</dbReference>
<dbReference type="CDD" id="cd00009">
    <property type="entry name" value="AAA"/>
    <property type="match status" value="1"/>
</dbReference>
<dbReference type="Proteomes" id="UP000249396">
    <property type="component" value="Unassembled WGS sequence"/>
</dbReference>
<dbReference type="FunFam" id="3.40.50.300:FF:000006">
    <property type="entry name" value="DNA-binding transcriptional regulator NtrC"/>
    <property type="match status" value="1"/>
</dbReference>
<dbReference type="PROSITE" id="PS00688">
    <property type="entry name" value="SIGMA54_INTERACT_3"/>
    <property type="match status" value="1"/>
</dbReference>
<dbReference type="InterPro" id="IPR025944">
    <property type="entry name" value="Sigma_54_int_dom_CS"/>
</dbReference>
<accession>A0A2W4QPS7</accession>
<dbReference type="PANTHER" id="PTHR32071:SF21">
    <property type="entry name" value="TRANSCRIPTIONAL REGULATORY PROTEIN FLGR"/>
    <property type="match status" value="1"/>
</dbReference>
<dbReference type="Pfam" id="PF25601">
    <property type="entry name" value="AAA_lid_14"/>
    <property type="match status" value="1"/>
</dbReference>
<dbReference type="InterPro" id="IPR003593">
    <property type="entry name" value="AAA+_ATPase"/>
</dbReference>
<proteinExistence type="predicted"/>
<dbReference type="InterPro" id="IPR025943">
    <property type="entry name" value="Sigma_54_int_dom_ATP-bd_2"/>
</dbReference>
<evidence type="ECO:0000313" key="7">
    <source>
        <dbReference type="EMBL" id="PZN69938.1"/>
    </source>
</evidence>
<comment type="caution">
    <text evidence="7">The sequence shown here is derived from an EMBL/GenBank/DDBJ whole genome shotgun (WGS) entry which is preliminary data.</text>
</comment>
<evidence type="ECO:0000256" key="4">
    <source>
        <dbReference type="ARBA" id="ARBA00023125"/>
    </source>
</evidence>
<gene>
    <name evidence="7" type="ORF">DM484_28950</name>
</gene>
<dbReference type="PROSITE" id="PS00675">
    <property type="entry name" value="SIGMA54_INTERACT_1"/>
    <property type="match status" value="1"/>
</dbReference>
<dbReference type="InterPro" id="IPR058031">
    <property type="entry name" value="AAA_lid_NorR"/>
</dbReference>
<dbReference type="InterPro" id="IPR002078">
    <property type="entry name" value="Sigma_54_int"/>
</dbReference>
<dbReference type="PROSITE" id="PS50045">
    <property type="entry name" value="SIGMA54_INTERACT_4"/>
    <property type="match status" value="1"/>
</dbReference>
<dbReference type="SMART" id="SM00382">
    <property type="entry name" value="AAA"/>
    <property type="match status" value="1"/>
</dbReference>
<keyword evidence="4" id="KW-0238">DNA-binding</keyword>
<dbReference type="SUPFAM" id="SSF52540">
    <property type="entry name" value="P-loop containing nucleoside triphosphate hydrolases"/>
    <property type="match status" value="1"/>
</dbReference>
<evidence type="ECO:0000256" key="3">
    <source>
        <dbReference type="ARBA" id="ARBA00023015"/>
    </source>
</evidence>
<evidence type="ECO:0000256" key="2">
    <source>
        <dbReference type="ARBA" id="ARBA00022840"/>
    </source>
</evidence>
<dbReference type="EMBL" id="QJPH01000566">
    <property type="protein sequence ID" value="PZN69938.1"/>
    <property type="molecule type" value="Genomic_DNA"/>
</dbReference>
<keyword evidence="1" id="KW-0547">Nucleotide-binding</keyword>
<sequence>MTLLTFPNPHQMALSIRATALVFEDPKSNALLHRIQLVAPSEANILIVGETGTGKELIARHVHQLSHRRNGPFIAVNCGALTDSLVESELFGHEKGSFTGAVNSKEGWFEAANGGTLFLDEIGDLPLPTQVKLLRVLQEREVVRVGSRRPIPINVRLVAATNVRLEEAVAASRFREDLYFRLSVAVLQLSALRDRPGDILPLASHFLNIYGNKLGSPAVRLSPNTESALLAHPWPGNIRELENVIHHAVLVCQDNLIQPGHLHLSRMESRSGPTKATSREEALEDAIIALFEEDSPYLYAKLEHAIMRTAYKYCQNNQLQTARLLGISRNIVRARLIHYGELNPKTQASEPKAETSPRMAYPELDTAFAGALNASVHPKAAAPVVESSHPARHGGIASAVSPPVSDTVCLY</sequence>
<evidence type="ECO:0000259" key="6">
    <source>
        <dbReference type="PROSITE" id="PS50045"/>
    </source>
</evidence>
<dbReference type="GO" id="GO:0003677">
    <property type="term" value="F:DNA binding"/>
    <property type="evidence" value="ECO:0007669"/>
    <property type="project" value="UniProtKB-KW"/>
</dbReference>
<keyword evidence="3" id="KW-0805">Transcription regulation</keyword>
<evidence type="ECO:0000256" key="1">
    <source>
        <dbReference type="ARBA" id="ARBA00022741"/>
    </source>
</evidence>
<dbReference type="GO" id="GO:0006355">
    <property type="term" value="P:regulation of DNA-templated transcription"/>
    <property type="evidence" value="ECO:0007669"/>
    <property type="project" value="InterPro"/>
</dbReference>
<dbReference type="Gene3D" id="1.10.8.60">
    <property type="match status" value="1"/>
</dbReference>
<dbReference type="GO" id="GO:0005524">
    <property type="term" value="F:ATP binding"/>
    <property type="evidence" value="ECO:0007669"/>
    <property type="project" value="UniProtKB-KW"/>
</dbReference>
<keyword evidence="2" id="KW-0067">ATP-binding</keyword>
<protein>
    <submittedName>
        <fullName evidence="7">Fis family transcriptional regulator</fullName>
    </submittedName>
</protein>